<evidence type="ECO:0000256" key="2">
    <source>
        <dbReference type="ARBA" id="ARBA00023125"/>
    </source>
</evidence>
<dbReference type="Proteomes" id="UP000182284">
    <property type="component" value="Unassembled WGS sequence"/>
</dbReference>
<dbReference type="InterPro" id="IPR018062">
    <property type="entry name" value="HTH_AraC-typ_CS"/>
</dbReference>
<keyword evidence="3" id="KW-0804">Transcription</keyword>
<feature type="domain" description="HTH araC/xylS-type" evidence="4">
    <location>
        <begin position="194"/>
        <end position="292"/>
    </location>
</feature>
<accession>A0A1G7FZV5</accession>
<reference evidence="5 6" key="1">
    <citation type="submission" date="2016-10" db="EMBL/GenBank/DDBJ databases">
        <authorList>
            <person name="de Groot N.N."/>
        </authorList>
    </citation>
    <scope>NUCLEOTIDE SEQUENCE [LARGE SCALE GENOMIC DNA]</scope>
    <source>
        <strain evidence="5 6">DSM 27375</strain>
    </source>
</reference>
<dbReference type="PROSITE" id="PS00041">
    <property type="entry name" value="HTH_ARAC_FAMILY_1"/>
    <property type="match status" value="1"/>
</dbReference>
<dbReference type="OrthoDB" id="9802263at2"/>
<keyword evidence="2 5" id="KW-0238">DNA-binding</keyword>
<dbReference type="Pfam" id="PF06719">
    <property type="entry name" value="AraC_N"/>
    <property type="match status" value="1"/>
</dbReference>
<evidence type="ECO:0000259" key="4">
    <source>
        <dbReference type="PROSITE" id="PS01124"/>
    </source>
</evidence>
<dbReference type="SUPFAM" id="SSF46689">
    <property type="entry name" value="Homeodomain-like"/>
    <property type="match status" value="2"/>
</dbReference>
<dbReference type="InterPro" id="IPR009594">
    <property type="entry name" value="Tscrpt_reg_HTH_AraC_N"/>
</dbReference>
<name>A0A1G7FZV5_9RHOB</name>
<gene>
    <name evidence="5" type="ORF">SAMN04488117_101323</name>
</gene>
<dbReference type="PROSITE" id="PS01124">
    <property type="entry name" value="HTH_ARAC_FAMILY_2"/>
    <property type="match status" value="1"/>
</dbReference>
<dbReference type="InterPro" id="IPR018060">
    <property type="entry name" value="HTH_AraC"/>
</dbReference>
<dbReference type="Pfam" id="PF12833">
    <property type="entry name" value="HTH_18"/>
    <property type="match status" value="1"/>
</dbReference>
<evidence type="ECO:0000256" key="3">
    <source>
        <dbReference type="ARBA" id="ARBA00023163"/>
    </source>
</evidence>
<protein>
    <submittedName>
        <fullName evidence="5">AraC-type DNA-binding protein</fullName>
    </submittedName>
</protein>
<organism evidence="5 6">
    <name type="scientific">Celeribacter baekdonensis</name>
    <dbReference type="NCBI Taxonomy" id="875171"/>
    <lineage>
        <taxon>Bacteria</taxon>
        <taxon>Pseudomonadati</taxon>
        <taxon>Pseudomonadota</taxon>
        <taxon>Alphaproteobacteria</taxon>
        <taxon>Rhodobacterales</taxon>
        <taxon>Roseobacteraceae</taxon>
        <taxon>Celeribacter</taxon>
    </lineage>
</organism>
<dbReference type="EMBL" id="FNBL01000001">
    <property type="protein sequence ID" value="SDE81421.1"/>
    <property type="molecule type" value="Genomic_DNA"/>
</dbReference>
<dbReference type="RefSeq" id="WP_074640391.1">
    <property type="nucleotide sequence ID" value="NZ_FNBL01000001.1"/>
</dbReference>
<dbReference type="GO" id="GO:0043565">
    <property type="term" value="F:sequence-specific DNA binding"/>
    <property type="evidence" value="ECO:0007669"/>
    <property type="project" value="InterPro"/>
</dbReference>
<evidence type="ECO:0000313" key="5">
    <source>
        <dbReference type="EMBL" id="SDE81421.1"/>
    </source>
</evidence>
<dbReference type="PANTHER" id="PTHR43436:SF1">
    <property type="entry name" value="TRANSCRIPTIONAL REGULATORY PROTEIN"/>
    <property type="match status" value="1"/>
</dbReference>
<sequence>MTPETLLNRVSSILDQSRLQQGALFHEDSATHLLRHEVPTGQNATVYRPLLCLVLQGAKEVGTSAKSLTVRAGQSLIISHALPVLSRISEAAPDTPYIALVFPLDLDLLRSLAPSVLPLSGSRPSDPFSIHLCDTNAEIEDALRRYFSQCETDATRRLLAPITAREIHARLLIGPHGDALHRLLWHESTASRIFQATRDIQTHLAKPIVVTDLAGSVGMSSSAFFEQFKAVTGTSPLQYQKDLRLLSARNALRTSGAKVSEIAFSVGYESSAQFSREYSRKFGRSPRLDRSLAPVA</sequence>
<dbReference type="GO" id="GO:0003700">
    <property type="term" value="F:DNA-binding transcription factor activity"/>
    <property type="evidence" value="ECO:0007669"/>
    <property type="project" value="InterPro"/>
</dbReference>
<keyword evidence="1" id="KW-0805">Transcription regulation</keyword>
<dbReference type="Gene3D" id="1.10.10.60">
    <property type="entry name" value="Homeodomain-like"/>
    <property type="match status" value="1"/>
</dbReference>
<dbReference type="AlphaFoldDB" id="A0A1G7FZV5"/>
<dbReference type="InterPro" id="IPR009057">
    <property type="entry name" value="Homeodomain-like_sf"/>
</dbReference>
<dbReference type="SMART" id="SM00342">
    <property type="entry name" value="HTH_ARAC"/>
    <property type="match status" value="1"/>
</dbReference>
<proteinExistence type="predicted"/>
<dbReference type="PANTHER" id="PTHR43436">
    <property type="entry name" value="ARAC-FAMILY TRANSCRIPTIONAL REGULATOR"/>
    <property type="match status" value="1"/>
</dbReference>
<evidence type="ECO:0000313" key="6">
    <source>
        <dbReference type="Proteomes" id="UP000182284"/>
    </source>
</evidence>
<evidence type="ECO:0000256" key="1">
    <source>
        <dbReference type="ARBA" id="ARBA00023015"/>
    </source>
</evidence>